<protein>
    <submittedName>
        <fullName evidence="3">Uncharacterized protein</fullName>
    </submittedName>
</protein>
<keyword evidence="1" id="KW-0175">Coiled coil</keyword>
<evidence type="ECO:0000256" key="1">
    <source>
        <dbReference type="SAM" id="Coils"/>
    </source>
</evidence>
<feature type="transmembrane region" description="Helical" evidence="2">
    <location>
        <begin position="25"/>
        <end position="47"/>
    </location>
</feature>
<organism evidence="3 4">
    <name type="scientific">Popillia japonica</name>
    <name type="common">Japanese beetle</name>
    <dbReference type="NCBI Taxonomy" id="7064"/>
    <lineage>
        <taxon>Eukaryota</taxon>
        <taxon>Metazoa</taxon>
        <taxon>Ecdysozoa</taxon>
        <taxon>Arthropoda</taxon>
        <taxon>Hexapoda</taxon>
        <taxon>Insecta</taxon>
        <taxon>Pterygota</taxon>
        <taxon>Neoptera</taxon>
        <taxon>Endopterygota</taxon>
        <taxon>Coleoptera</taxon>
        <taxon>Polyphaga</taxon>
        <taxon>Scarabaeiformia</taxon>
        <taxon>Scarabaeidae</taxon>
        <taxon>Rutelinae</taxon>
        <taxon>Popillia</taxon>
    </lineage>
</organism>
<evidence type="ECO:0000313" key="4">
    <source>
        <dbReference type="Proteomes" id="UP001458880"/>
    </source>
</evidence>
<dbReference type="EMBL" id="JASPKY010000270">
    <property type="protein sequence ID" value="KAK9711935.1"/>
    <property type="molecule type" value="Genomic_DNA"/>
</dbReference>
<proteinExistence type="predicted"/>
<keyword evidence="2" id="KW-1133">Transmembrane helix</keyword>
<dbReference type="AlphaFoldDB" id="A0AAW1K1S8"/>
<evidence type="ECO:0000256" key="2">
    <source>
        <dbReference type="SAM" id="Phobius"/>
    </source>
</evidence>
<keyword evidence="2" id="KW-0472">Membrane</keyword>
<sequence length="222" mass="26676">MTNSDKYLNVWEVFREQKQMGLLGFYRGIVLSFVKIEIQTIITFVLIEKMRLHYGLMPKTCANEKEAIFKDCIMAKKPEVVKPPPGYFDRLWRIRDALRKRVAEAPRLSFFYLLKPFVSPPPPEPEPPIVEEEVVETHWMKAKKRLNRRLRKLGRRLLIIVYKSLEKHHKENDVSIEIKKDEEFFEEDDEKAHIPKMKRTYDHFEKEVEELEEEEESEQDQK</sequence>
<reference evidence="3 4" key="1">
    <citation type="journal article" date="2024" name="BMC Genomics">
        <title>De novo assembly and annotation of Popillia japonica's genome with initial clues to its potential as an invasive pest.</title>
        <authorList>
            <person name="Cucini C."/>
            <person name="Boschi S."/>
            <person name="Funari R."/>
            <person name="Cardaioli E."/>
            <person name="Iannotti N."/>
            <person name="Marturano G."/>
            <person name="Paoli F."/>
            <person name="Bruttini M."/>
            <person name="Carapelli A."/>
            <person name="Frati F."/>
            <person name="Nardi F."/>
        </authorList>
    </citation>
    <scope>NUCLEOTIDE SEQUENCE [LARGE SCALE GENOMIC DNA]</scope>
    <source>
        <strain evidence="3">DMR45628</strain>
    </source>
</reference>
<feature type="coiled-coil region" evidence="1">
    <location>
        <begin position="194"/>
        <end position="221"/>
    </location>
</feature>
<dbReference type="Proteomes" id="UP001458880">
    <property type="component" value="Unassembled WGS sequence"/>
</dbReference>
<keyword evidence="4" id="KW-1185">Reference proteome</keyword>
<evidence type="ECO:0000313" key="3">
    <source>
        <dbReference type="EMBL" id="KAK9711935.1"/>
    </source>
</evidence>
<comment type="caution">
    <text evidence="3">The sequence shown here is derived from an EMBL/GenBank/DDBJ whole genome shotgun (WGS) entry which is preliminary data.</text>
</comment>
<name>A0AAW1K1S8_POPJA</name>
<keyword evidence="2" id="KW-0812">Transmembrane</keyword>
<gene>
    <name evidence="3" type="ORF">QE152_g25141</name>
</gene>
<accession>A0AAW1K1S8</accession>